<feature type="transmembrane region" description="Helical" evidence="4">
    <location>
        <begin position="295"/>
        <end position="312"/>
    </location>
</feature>
<keyword evidence="3 4" id="KW-0472">Membrane</keyword>
<dbReference type="GO" id="GO:0005886">
    <property type="term" value="C:plasma membrane"/>
    <property type="evidence" value="ECO:0007669"/>
    <property type="project" value="TreeGrafter"/>
</dbReference>
<sequence length="418" mass="42945">MSSTTLPNAPIASAKSDITTISLIGLAHGTSHFFHMLLPPMFPIFMKEFGLSFSELGLLVTTFFVISGIGQALAGFLVDRTGARPVLFAALSCFVLASIAAGVATGYSGLMLAAALAGLGNSPFHPVDFTILNKRVSAPRLGHAFSVHGITGNLGWAVAPVLLIGVSTATGNWRWAYLATGLIALSVMLLLFLKRDAIDDSQGAWAHDKAKGAAPVDEHPMAFLKLPSVWMCFSFFFWTTAALSAIQSFASPALAGMYGLPLTLTAYVVTGYMLCGAAGMVVGGFLVARVQQLERTIAAAMAFAAVLLLLTASGWLPGMLAAAVAALAGFGTGLAGPSRDMLIKRAAPPGATGRVYGTVYSGLDVGFALAAPVFGALLDHGQPSSIFVGSAVALMLGVASAGLVGGYLSRRNSALAAA</sequence>
<keyword evidence="1 4" id="KW-0812">Transmembrane</keyword>
<evidence type="ECO:0000256" key="3">
    <source>
        <dbReference type="ARBA" id="ARBA00023136"/>
    </source>
</evidence>
<feature type="transmembrane region" description="Helical" evidence="4">
    <location>
        <begin position="318"/>
        <end position="336"/>
    </location>
</feature>
<dbReference type="PANTHER" id="PTHR43129">
    <property type="entry name" value="FOSMIDOMYCIN RESISTANCE PROTEIN"/>
    <property type="match status" value="1"/>
</dbReference>
<feature type="transmembrane region" description="Helical" evidence="4">
    <location>
        <begin position="175"/>
        <end position="193"/>
    </location>
</feature>
<evidence type="ECO:0000256" key="1">
    <source>
        <dbReference type="ARBA" id="ARBA00022692"/>
    </source>
</evidence>
<feature type="transmembrane region" description="Helical" evidence="4">
    <location>
        <begin position="229"/>
        <end position="250"/>
    </location>
</feature>
<feature type="transmembrane region" description="Helical" evidence="4">
    <location>
        <begin position="85"/>
        <end position="104"/>
    </location>
</feature>
<feature type="transmembrane region" description="Helical" evidence="4">
    <location>
        <begin position="357"/>
        <end position="378"/>
    </location>
</feature>
<evidence type="ECO:0000313" key="7">
    <source>
        <dbReference type="Proteomes" id="UP000295361"/>
    </source>
</evidence>
<dbReference type="PROSITE" id="PS50850">
    <property type="entry name" value="MFS"/>
    <property type="match status" value="1"/>
</dbReference>
<feature type="transmembrane region" description="Helical" evidence="4">
    <location>
        <begin position="144"/>
        <end position="169"/>
    </location>
</feature>
<dbReference type="CDD" id="cd06174">
    <property type="entry name" value="MFS"/>
    <property type="match status" value="1"/>
</dbReference>
<dbReference type="FunCoup" id="A0A4R6QU77">
    <property type="interactions" value="46"/>
</dbReference>
<dbReference type="Gene3D" id="1.20.1250.20">
    <property type="entry name" value="MFS general substrate transporter like domains"/>
    <property type="match status" value="1"/>
</dbReference>
<feature type="transmembrane region" description="Helical" evidence="4">
    <location>
        <begin position="110"/>
        <end position="132"/>
    </location>
</feature>
<dbReference type="Pfam" id="PF07690">
    <property type="entry name" value="MFS_1"/>
    <property type="match status" value="2"/>
</dbReference>
<feature type="transmembrane region" description="Helical" evidence="4">
    <location>
        <begin position="384"/>
        <end position="408"/>
    </location>
</feature>
<feature type="transmembrane region" description="Helical" evidence="4">
    <location>
        <begin position="58"/>
        <end position="78"/>
    </location>
</feature>
<organism evidence="6 7">
    <name type="scientific">Roseateles toxinivorans</name>
    <dbReference type="NCBI Taxonomy" id="270368"/>
    <lineage>
        <taxon>Bacteria</taxon>
        <taxon>Pseudomonadati</taxon>
        <taxon>Pseudomonadota</taxon>
        <taxon>Betaproteobacteria</taxon>
        <taxon>Burkholderiales</taxon>
        <taxon>Sphaerotilaceae</taxon>
        <taxon>Roseateles</taxon>
    </lineage>
</organism>
<evidence type="ECO:0000313" key="6">
    <source>
        <dbReference type="EMBL" id="TDP74342.1"/>
    </source>
</evidence>
<evidence type="ECO:0000256" key="2">
    <source>
        <dbReference type="ARBA" id="ARBA00022989"/>
    </source>
</evidence>
<feature type="domain" description="Major facilitator superfamily (MFS) profile" evidence="5">
    <location>
        <begin position="20"/>
        <end position="414"/>
    </location>
</feature>
<dbReference type="OrthoDB" id="8520784at2"/>
<gene>
    <name evidence="6" type="ORF">DES47_101399</name>
</gene>
<evidence type="ECO:0000259" key="5">
    <source>
        <dbReference type="PROSITE" id="PS50850"/>
    </source>
</evidence>
<evidence type="ECO:0000256" key="4">
    <source>
        <dbReference type="SAM" id="Phobius"/>
    </source>
</evidence>
<dbReference type="RefSeq" id="WP_133698980.1">
    <property type="nucleotide sequence ID" value="NZ_SNXS01000001.1"/>
</dbReference>
<dbReference type="InterPro" id="IPR020846">
    <property type="entry name" value="MFS_dom"/>
</dbReference>
<dbReference type="InParanoid" id="A0A4R6QU77"/>
<feature type="transmembrane region" description="Helical" evidence="4">
    <location>
        <begin position="21"/>
        <end position="38"/>
    </location>
</feature>
<dbReference type="PANTHER" id="PTHR43129:SF1">
    <property type="entry name" value="FOSMIDOMYCIN RESISTANCE PROTEIN"/>
    <property type="match status" value="1"/>
</dbReference>
<protein>
    <submittedName>
        <fullName evidence="6">Putative MFS family arabinose efflux permease</fullName>
    </submittedName>
</protein>
<dbReference type="InterPro" id="IPR011701">
    <property type="entry name" value="MFS"/>
</dbReference>
<keyword evidence="2 4" id="KW-1133">Transmembrane helix</keyword>
<dbReference type="EMBL" id="SNXS01000001">
    <property type="protein sequence ID" value="TDP74342.1"/>
    <property type="molecule type" value="Genomic_DNA"/>
</dbReference>
<feature type="transmembrane region" description="Helical" evidence="4">
    <location>
        <begin position="262"/>
        <end position="288"/>
    </location>
</feature>
<accession>A0A4R6QU77</accession>
<comment type="caution">
    <text evidence="6">The sequence shown here is derived from an EMBL/GenBank/DDBJ whole genome shotgun (WGS) entry which is preliminary data.</text>
</comment>
<reference evidence="6 7" key="1">
    <citation type="submission" date="2019-03" db="EMBL/GenBank/DDBJ databases">
        <title>Genomic Encyclopedia of Type Strains, Phase IV (KMG-IV): sequencing the most valuable type-strain genomes for metagenomic binning, comparative biology and taxonomic classification.</title>
        <authorList>
            <person name="Goeker M."/>
        </authorList>
    </citation>
    <scope>NUCLEOTIDE SEQUENCE [LARGE SCALE GENOMIC DNA]</scope>
    <source>
        <strain evidence="6 7">DSM 16998</strain>
    </source>
</reference>
<dbReference type="Proteomes" id="UP000295361">
    <property type="component" value="Unassembled WGS sequence"/>
</dbReference>
<name>A0A4R6QU77_9BURK</name>
<keyword evidence="7" id="KW-1185">Reference proteome</keyword>
<dbReference type="SUPFAM" id="SSF103473">
    <property type="entry name" value="MFS general substrate transporter"/>
    <property type="match status" value="1"/>
</dbReference>
<dbReference type="AlphaFoldDB" id="A0A4R6QU77"/>
<proteinExistence type="predicted"/>
<dbReference type="GO" id="GO:0022857">
    <property type="term" value="F:transmembrane transporter activity"/>
    <property type="evidence" value="ECO:0007669"/>
    <property type="project" value="InterPro"/>
</dbReference>
<dbReference type="InterPro" id="IPR036259">
    <property type="entry name" value="MFS_trans_sf"/>
</dbReference>